<feature type="domain" description="Reverse transcriptase" evidence="1">
    <location>
        <begin position="20"/>
        <end position="80"/>
    </location>
</feature>
<dbReference type="Pfam" id="PF00078">
    <property type="entry name" value="RVT_1"/>
    <property type="match status" value="1"/>
</dbReference>
<keyword evidence="2" id="KW-0560">Oxidoreductase</keyword>
<dbReference type="InterPro" id="IPR043502">
    <property type="entry name" value="DNA/RNA_pol_sf"/>
</dbReference>
<dbReference type="EMBL" id="BKCJ011074641">
    <property type="protein sequence ID" value="GFC80340.1"/>
    <property type="molecule type" value="Genomic_DNA"/>
</dbReference>
<name>A0A699R2B7_TANCI</name>
<dbReference type="InterPro" id="IPR000477">
    <property type="entry name" value="RT_dom"/>
</dbReference>
<proteinExistence type="predicted"/>
<comment type="caution">
    <text evidence="2">The sequence shown here is derived from an EMBL/GenBank/DDBJ whole genome shotgun (WGS) entry which is preliminary data.</text>
</comment>
<dbReference type="Gene3D" id="3.10.10.10">
    <property type="entry name" value="HIV Type 1 Reverse Transcriptase, subunit A, domain 1"/>
    <property type="match status" value="1"/>
</dbReference>
<keyword evidence="2" id="KW-0575">Peroxidase</keyword>
<gene>
    <name evidence="2" type="ORF">Tci_852310</name>
</gene>
<dbReference type="SUPFAM" id="SSF56672">
    <property type="entry name" value="DNA/RNA polymerases"/>
    <property type="match status" value="1"/>
</dbReference>
<organism evidence="2">
    <name type="scientific">Tanacetum cinerariifolium</name>
    <name type="common">Dalmatian daisy</name>
    <name type="synonym">Chrysanthemum cinerariifolium</name>
    <dbReference type="NCBI Taxonomy" id="118510"/>
    <lineage>
        <taxon>Eukaryota</taxon>
        <taxon>Viridiplantae</taxon>
        <taxon>Streptophyta</taxon>
        <taxon>Embryophyta</taxon>
        <taxon>Tracheophyta</taxon>
        <taxon>Spermatophyta</taxon>
        <taxon>Magnoliopsida</taxon>
        <taxon>eudicotyledons</taxon>
        <taxon>Gunneridae</taxon>
        <taxon>Pentapetalae</taxon>
        <taxon>asterids</taxon>
        <taxon>campanulids</taxon>
        <taxon>Asterales</taxon>
        <taxon>Asteraceae</taxon>
        <taxon>Asteroideae</taxon>
        <taxon>Anthemideae</taxon>
        <taxon>Anthemidinae</taxon>
        <taxon>Tanacetum</taxon>
    </lineage>
</organism>
<evidence type="ECO:0000313" key="2">
    <source>
        <dbReference type="EMBL" id="GFC80340.1"/>
    </source>
</evidence>
<dbReference type="CDD" id="cd01647">
    <property type="entry name" value="RT_LTR"/>
    <property type="match status" value="1"/>
</dbReference>
<reference evidence="2" key="1">
    <citation type="journal article" date="2019" name="Sci. Rep.">
        <title>Draft genome of Tanacetum cinerariifolium, the natural source of mosquito coil.</title>
        <authorList>
            <person name="Yamashiro T."/>
            <person name="Shiraishi A."/>
            <person name="Satake H."/>
            <person name="Nakayama K."/>
        </authorList>
    </citation>
    <scope>NUCLEOTIDE SEQUENCE</scope>
</reference>
<dbReference type="AlphaFoldDB" id="A0A699R2B7"/>
<dbReference type="GO" id="GO:0004601">
    <property type="term" value="F:peroxidase activity"/>
    <property type="evidence" value="ECO:0007669"/>
    <property type="project" value="UniProtKB-KW"/>
</dbReference>
<sequence length="131" mass="14878">MATDFIQPSTSPFSSPVLLVKKKDNTWRMCVDYRALNKITIADKYPIPNIDELLDELYGATVFSKLNLRSGYYQIRCRPAVRISGFHPGDLVFHISMLKPADGFFSSPPVIPLPITKDWEIDLQPNSVITY</sequence>
<dbReference type="InterPro" id="IPR043128">
    <property type="entry name" value="Rev_trsase/Diguanyl_cyclase"/>
</dbReference>
<protein>
    <submittedName>
        <fullName evidence="2">Peroxidase 64</fullName>
    </submittedName>
</protein>
<dbReference type="PANTHER" id="PTHR24559:SF450">
    <property type="entry name" value="RNA-DIRECTED DNA POLYMERASE HOMOLOG"/>
    <property type="match status" value="1"/>
</dbReference>
<dbReference type="Gene3D" id="3.30.70.270">
    <property type="match status" value="1"/>
</dbReference>
<feature type="non-terminal residue" evidence="2">
    <location>
        <position position="131"/>
    </location>
</feature>
<accession>A0A699R2B7</accession>
<dbReference type="PANTHER" id="PTHR24559">
    <property type="entry name" value="TRANSPOSON TY3-I GAG-POL POLYPROTEIN"/>
    <property type="match status" value="1"/>
</dbReference>
<dbReference type="InterPro" id="IPR053134">
    <property type="entry name" value="RNA-dir_DNA_polymerase"/>
</dbReference>
<evidence type="ECO:0000259" key="1">
    <source>
        <dbReference type="Pfam" id="PF00078"/>
    </source>
</evidence>